<dbReference type="OrthoDB" id="9803665at2"/>
<accession>A0A502DZU0</accession>
<dbReference type="InterPro" id="IPR002129">
    <property type="entry name" value="PyrdxlP-dep_de-COase"/>
</dbReference>
<dbReference type="PANTHER" id="PTHR42735:SF6">
    <property type="entry name" value="SPHINGOSINE-1-PHOSPHATE LYASE 1"/>
    <property type="match status" value="1"/>
</dbReference>
<dbReference type="SUPFAM" id="SSF53383">
    <property type="entry name" value="PLP-dependent transferases"/>
    <property type="match status" value="1"/>
</dbReference>
<dbReference type="GO" id="GO:0030170">
    <property type="term" value="F:pyridoxal phosphate binding"/>
    <property type="evidence" value="ECO:0007669"/>
    <property type="project" value="InterPro"/>
</dbReference>
<gene>
    <name evidence="7" type="ORF">EAH82_01355</name>
</gene>
<evidence type="ECO:0000256" key="5">
    <source>
        <dbReference type="PIRSR" id="PIRSR602129-50"/>
    </source>
</evidence>
<dbReference type="Gene3D" id="6.10.140.2150">
    <property type="match status" value="1"/>
</dbReference>
<dbReference type="InterPro" id="IPR050477">
    <property type="entry name" value="GrpII_AminoAcid_Decarb"/>
</dbReference>
<evidence type="ECO:0000256" key="4">
    <source>
        <dbReference type="ARBA" id="ARBA00038302"/>
    </source>
</evidence>
<proteinExistence type="inferred from homology"/>
<dbReference type="Gene3D" id="3.90.1150.10">
    <property type="entry name" value="Aspartate Aminotransferase, domain 1"/>
    <property type="match status" value="1"/>
</dbReference>
<protein>
    <submittedName>
        <fullName evidence="7">Aspartate aminotransferase family protein</fullName>
    </submittedName>
</protein>
<comment type="similarity">
    <text evidence="4">Belongs to the group II decarboxylase family. Sphingosine-1-phosphate lyase subfamily.</text>
</comment>
<dbReference type="RefSeq" id="WP_140838060.1">
    <property type="nucleotide sequence ID" value="NZ_RCZI01000001.1"/>
</dbReference>
<keyword evidence="2 5" id="KW-0663">Pyridoxal phosphate</keyword>
<dbReference type="EMBL" id="RCZI01000001">
    <property type="protein sequence ID" value="TPG30179.1"/>
    <property type="molecule type" value="Genomic_DNA"/>
</dbReference>
<feature type="modified residue" description="N6-(pyridoxal phosphate)lysine" evidence="5">
    <location>
        <position position="242"/>
    </location>
</feature>
<evidence type="ECO:0000256" key="1">
    <source>
        <dbReference type="ARBA" id="ARBA00001933"/>
    </source>
</evidence>
<reference evidence="7 8" key="1">
    <citation type="journal article" date="2019" name="Environ. Microbiol.">
        <title>Species interactions and distinct microbial communities in high Arctic permafrost affected cryosols are associated with the CH4 and CO2 gas fluxes.</title>
        <authorList>
            <person name="Altshuler I."/>
            <person name="Hamel J."/>
            <person name="Turney S."/>
            <person name="Magnuson E."/>
            <person name="Levesque R."/>
            <person name="Greer C."/>
            <person name="Whyte L.G."/>
        </authorList>
    </citation>
    <scope>NUCLEOTIDE SEQUENCE [LARGE SCALE GENOMIC DNA]</scope>
    <source>
        <strain evidence="7 8">S06.C</strain>
    </source>
</reference>
<sequence length="411" mass="43588">MTLLPKEGTPWPELKAQLQEAGQRDVDWRGGRVPMFIHYAGEDVLEVAKQAYLMYFSENGLGLRAFGSLARFESEVVAMALGLLHGSPSARGAMTTGGTESIFLAVKAARDQARQRNPAMGTAQIVMAASAHPAFDKAAHFMGLTPIRTPLRADFTADPQAIAAAITPDTVMVVGSVPAFPHGVVDPIGEIAAVASAQGVWMHVDACVGGYFAPFAQQLGVQLPDWDFAVPGVVSISADLHKYGYTAKGASTLFFRDAESFAGMGWYFDGWPRGQYFTNTLVGTRAGGAIAAAWAVMNYLGEAGYRRIAERVLATRRALQDGAAELGLSTFGTPQLSILAYGSPAHDIAAIGAGLTKRGWVAGYVTEPSGLHHMLNLTHEPVVGRYLDDLAAAIREAPAPQGQAVGPLAQY</sequence>
<dbReference type="PANTHER" id="PTHR42735">
    <property type="match status" value="1"/>
</dbReference>
<keyword evidence="7" id="KW-0032">Aminotransferase</keyword>
<dbReference type="GO" id="GO:0019752">
    <property type="term" value="P:carboxylic acid metabolic process"/>
    <property type="evidence" value="ECO:0007669"/>
    <property type="project" value="InterPro"/>
</dbReference>
<keyword evidence="7" id="KW-0808">Transferase</keyword>
<dbReference type="Proteomes" id="UP000319212">
    <property type="component" value="Unassembled WGS sequence"/>
</dbReference>
<evidence type="ECO:0000256" key="2">
    <source>
        <dbReference type="ARBA" id="ARBA00022898"/>
    </source>
</evidence>
<dbReference type="GO" id="GO:0008483">
    <property type="term" value="F:transaminase activity"/>
    <property type="evidence" value="ECO:0007669"/>
    <property type="project" value="UniProtKB-KW"/>
</dbReference>
<dbReference type="AlphaFoldDB" id="A0A502DZU0"/>
<dbReference type="Gene3D" id="3.40.640.10">
    <property type="entry name" value="Type I PLP-dependent aspartate aminotransferase-like (Major domain)"/>
    <property type="match status" value="1"/>
</dbReference>
<name>A0A502DZU0_9BURK</name>
<comment type="cofactor">
    <cofactor evidence="1 5 6">
        <name>pyridoxal 5'-phosphate</name>
        <dbReference type="ChEBI" id="CHEBI:597326"/>
    </cofactor>
</comment>
<dbReference type="InterPro" id="IPR015422">
    <property type="entry name" value="PyrdxlP-dep_Trfase_small"/>
</dbReference>
<comment type="caution">
    <text evidence="7">The sequence shown here is derived from an EMBL/GenBank/DDBJ whole genome shotgun (WGS) entry which is preliminary data.</text>
</comment>
<evidence type="ECO:0000256" key="3">
    <source>
        <dbReference type="ARBA" id="ARBA00023239"/>
    </source>
</evidence>
<dbReference type="GO" id="GO:0016830">
    <property type="term" value="F:carbon-carbon lyase activity"/>
    <property type="evidence" value="ECO:0007669"/>
    <property type="project" value="InterPro"/>
</dbReference>
<keyword evidence="3 6" id="KW-0456">Lyase</keyword>
<dbReference type="Pfam" id="PF00282">
    <property type="entry name" value="Pyridoxal_deC"/>
    <property type="match status" value="1"/>
</dbReference>
<organism evidence="7 8">
    <name type="scientific">Variovorax guangxiensis</name>
    <dbReference type="NCBI Taxonomy" id="1775474"/>
    <lineage>
        <taxon>Bacteria</taxon>
        <taxon>Pseudomonadati</taxon>
        <taxon>Pseudomonadota</taxon>
        <taxon>Betaproteobacteria</taxon>
        <taxon>Burkholderiales</taxon>
        <taxon>Comamonadaceae</taxon>
        <taxon>Variovorax</taxon>
    </lineage>
</organism>
<evidence type="ECO:0000313" key="8">
    <source>
        <dbReference type="Proteomes" id="UP000319212"/>
    </source>
</evidence>
<dbReference type="InterPro" id="IPR015424">
    <property type="entry name" value="PyrdxlP-dep_Trfase"/>
</dbReference>
<evidence type="ECO:0000256" key="6">
    <source>
        <dbReference type="RuleBase" id="RU000382"/>
    </source>
</evidence>
<evidence type="ECO:0000313" key="7">
    <source>
        <dbReference type="EMBL" id="TPG30179.1"/>
    </source>
</evidence>
<dbReference type="InterPro" id="IPR015421">
    <property type="entry name" value="PyrdxlP-dep_Trfase_major"/>
</dbReference>